<dbReference type="PATRIC" id="fig|86416.3.peg.1387"/>
<name>R4K1B8_CLOPA</name>
<dbReference type="PANTHER" id="PTHR43663">
    <property type="entry name" value="CHROMATE TRANSPORT PROTEIN-RELATED"/>
    <property type="match status" value="1"/>
</dbReference>
<dbReference type="EMBL" id="CP003261">
    <property type="protein sequence ID" value="AGK96368.1"/>
    <property type="molecule type" value="Genomic_DNA"/>
</dbReference>
<dbReference type="GO" id="GO:0015109">
    <property type="term" value="F:chromate transmembrane transporter activity"/>
    <property type="evidence" value="ECO:0007669"/>
    <property type="project" value="InterPro"/>
</dbReference>
<dbReference type="InterPro" id="IPR014047">
    <property type="entry name" value="Chr_Tranpt_l_chain"/>
</dbReference>
<evidence type="ECO:0000256" key="7">
    <source>
        <dbReference type="SAM" id="Phobius"/>
    </source>
</evidence>
<feature type="transmembrane region" description="Helical" evidence="7">
    <location>
        <begin position="389"/>
        <end position="406"/>
    </location>
</feature>
<feature type="transmembrane region" description="Helical" evidence="7">
    <location>
        <begin position="276"/>
        <end position="297"/>
    </location>
</feature>
<dbReference type="KEGG" id="cpas:Clopa_1390"/>
<keyword evidence="3" id="KW-1003">Cell membrane</keyword>
<evidence type="ECO:0000256" key="5">
    <source>
        <dbReference type="ARBA" id="ARBA00022989"/>
    </source>
</evidence>
<sequence>MKEAPPQISITKVQPISLWQLLLLYLRIGLTGIGPSFFTETNKYLVKDRRWISEEDFINGLALAQLLPGATYVSLTVYIGYKLRGTSGAFTCFFAFLLPPFGIMMLFSYIYFYLGSLTQISIIFKGVALILAGLLPYALMEIRKSTVTDYRGWIIAIGAAGLMVYYSNIFTVLFMAIVAGILLYYPTLKRQNMTTDSGGNLRLGIGLVKIPIKLMVMLVAGLVTIVFAVSFNPLLLLLGSIFFKMGAFLFGGGTLMIPFMQQEVVTHYNWLTMDEFLVGIALGQVTPGPYLITATFVGYKVAGVSGAIVATLGIFLPSLFLVMATAEIHQKIKHNLWVSAAIKGIVASFTGMMFVVAVGVVRHSVVDIPSALIILPVFAMLLFSKLDTIWVVIGGTAIYWLLNALAKGLI</sequence>
<dbReference type="HOGENOM" id="CLU_018106_0_0_9"/>
<feature type="transmembrane region" description="Helical" evidence="7">
    <location>
        <begin position="365"/>
        <end position="383"/>
    </location>
</feature>
<dbReference type="Proteomes" id="UP000013523">
    <property type="component" value="Chromosome"/>
</dbReference>
<evidence type="ECO:0000256" key="1">
    <source>
        <dbReference type="ARBA" id="ARBA00004651"/>
    </source>
</evidence>
<proteinExistence type="inferred from homology"/>
<feature type="transmembrane region" description="Helical" evidence="7">
    <location>
        <begin position="336"/>
        <end position="358"/>
    </location>
</feature>
<evidence type="ECO:0000313" key="8">
    <source>
        <dbReference type="EMBL" id="AGK96368.1"/>
    </source>
</evidence>
<evidence type="ECO:0000256" key="3">
    <source>
        <dbReference type="ARBA" id="ARBA00022475"/>
    </source>
</evidence>
<feature type="transmembrane region" description="Helical" evidence="7">
    <location>
        <begin position="21"/>
        <end position="38"/>
    </location>
</feature>
<evidence type="ECO:0000256" key="2">
    <source>
        <dbReference type="ARBA" id="ARBA00005262"/>
    </source>
</evidence>
<reference evidence="8 9" key="1">
    <citation type="submission" date="2012-01" db="EMBL/GenBank/DDBJ databases">
        <title>Complete sequence of chromosome of Clostridium pasteurianum BC1.</title>
        <authorList>
            <consortium name="US DOE Joint Genome Institute"/>
            <person name="Lucas S."/>
            <person name="Han J."/>
            <person name="Lapidus A."/>
            <person name="Cheng J.-F."/>
            <person name="Goodwin L."/>
            <person name="Pitluck S."/>
            <person name="Peters L."/>
            <person name="Mikhailova N."/>
            <person name="Teshima H."/>
            <person name="Detter J.C."/>
            <person name="Han C."/>
            <person name="Tapia R."/>
            <person name="Land M."/>
            <person name="Hauser L."/>
            <person name="Kyrpides N."/>
            <person name="Ivanova N."/>
            <person name="Pagani I."/>
            <person name="Dunn J."/>
            <person name="Taghavi S."/>
            <person name="Francis A."/>
            <person name="van der Lelie D."/>
            <person name="Woyke T."/>
        </authorList>
    </citation>
    <scope>NUCLEOTIDE SEQUENCE [LARGE SCALE GENOMIC DNA]</scope>
    <source>
        <strain evidence="8 9">BC1</strain>
    </source>
</reference>
<evidence type="ECO:0000313" key="9">
    <source>
        <dbReference type="Proteomes" id="UP000013523"/>
    </source>
</evidence>
<keyword evidence="9" id="KW-1185">Reference proteome</keyword>
<dbReference type="Pfam" id="PF02417">
    <property type="entry name" value="Chromate_transp"/>
    <property type="match status" value="2"/>
</dbReference>
<dbReference type="eggNOG" id="COG2059">
    <property type="taxonomic scope" value="Bacteria"/>
</dbReference>
<accession>R4K1B8</accession>
<feature type="transmembrane region" description="Helical" evidence="7">
    <location>
        <begin position="304"/>
        <end position="324"/>
    </location>
</feature>
<organism evidence="8 9">
    <name type="scientific">Clostridium pasteurianum BC1</name>
    <dbReference type="NCBI Taxonomy" id="86416"/>
    <lineage>
        <taxon>Bacteria</taxon>
        <taxon>Bacillati</taxon>
        <taxon>Bacillota</taxon>
        <taxon>Clostridia</taxon>
        <taxon>Eubacteriales</taxon>
        <taxon>Clostridiaceae</taxon>
        <taxon>Clostridium</taxon>
    </lineage>
</organism>
<dbReference type="STRING" id="86416.Clopa_1390"/>
<dbReference type="NCBIfam" id="TIGR00937">
    <property type="entry name" value="2A51"/>
    <property type="match status" value="1"/>
</dbReference>
<dbReference type="AlphaFoldDB" id="R4K1B8"/>
<feature type="transmembrane region" description="Helical" evidence="7">
    <location>
        <begin position="120"/>
        <end position="140"/>
    </location>
</feature>
<feature type="transmembrane region" description="Helical" evidence="7">
    <location>
        <begin position="93"/>
        <end position="114"/>
    </location>
</feature>
<comment type="similarity">
    <text evidence="2">Belongs to the chromate ion transporter (CHR) (TC 2.A.51) family.</text>
</comment>
<evidence type="ECO:0000256" key="4">
    <source>
        <dbReference type="ARBA" id="ARBA00022692"/>
    </source>
</evidence>
<evidence type="ECO:0000256" key="6">
    <source>
        <dbReference type="ARBA" id="ARBA00023136"/>
    </source>
</evidence>
<dbReference type="RefSeq" id="WP_015614690.1">
    <property type="nucleotide sequence ID" value="NC_021182.1"/>
</dbReference>
<keyword evidence="4 7" id="KW-0812">Transmembrane</keyword>
<comment type="subcellular location">
    <subcellularLocation>
        <location evidence="1">Cell membrane</location>
        <topology evidence="1">Multi-pass membrane protein</topology>
    </subcellularLocation>
</comment>
<dbReference type="PIRSF" id="PIRSF004810">
    <property type="entry name" value="ChrA"/>
    <property type="match status" value="1"/>
</dbReference>
<gene>
    <name evidence="8" type="ORF">Clopa_1390</name>
</gene>
<feature type="transmembrane region" description="Helical" evidence="7">
    <location>
        <begin position="58"/>
        <end position="81"/>
    </location>
</feature>
<dbReference type="GO" id="GO:0005886">
    <property type="term" value="C:plasma membrane"/>
    <property type="evidence" value="ECO:0007669"/>
    <property type="project" value="UniProtKB-SubCell"/>
</dbReference>
<protein>
    <submittedName>
        <fullName evidence="8">Chromate transporter, chromate ion transporter family</fullName>
    </submittedName>
</protein>
<feature type="transmembrane region" description="Helical" evidence="7">
    <location>
        <begin position="205"/>
        <end position="227"/>
    </location>
</feature>
<dbReference type="InterPro" id="IPR003370">
    <property type="entry name" value="Chromate_transpt"/>
</dbReference>
<feature type="transmembrane region" description="Helical" evidence="7">
    <location>
        <begin position="234"/>
        <end position="256"/>
    </location>
</feature>
<dbReference type="PANTHER" id="PTHR43663:SF1">
    <property type="entry name" value="CHROMATE TRANSPORTER"/>
    <property type="match status" value="1"/>
</dbReference>
<feature type="transmembrane region" description="Helical" evidence="7">
    <location>
        <begin position="152"/>
        <end position="185"/>
    </location>
</feature>
<keyword evidence="6 7" id="KW-0472">Membrane</keyword>
<dbReference type="InterPro" id="IPR052518">
    <property type="entry name" value="CHR_Transporter"/>
</dbReference>
<keyword evidence="5 7" id="KW-1133">Transmembrane helix</keyword>